<name>A0A4R0Z2T7_9GAMM</name>
<gene>
    <name evidence="2" type="ORF">EZM97_03175</name>
</gene>
<dbReference type="PANTHER" id="PTHR30203:SF24">
    <property type="entry name" value="BLR4935 PROTEIN"/>
    <property type="match status" value="1"/>
</dbReference>
<reference evidence="2 3" key="1">
    <citation type="submission" date="2019-02" db="EMBL/GenBank/DDBJ databases">
        <title>Dyella amyloliquefaciens sp. nov., isolated from forest soil.</title>
        <authorList>
            <person name="Gao Z.-H."/>
            <person name="Qiu L.-H."/>
        </authorList>
    </citation>
    <scope>NUCLEOTIDE SEQUENCE [LARGE SCALE GENOMIC DNA]</scope>
    <source>
        <strain evidence="2 3">KACC 12747</strain>
    </source>
</reference>
<evidence type="ECO:0000313" key="2">
    <source>
        <dbReference type="EMBL" id="TCI13788.1"/>
    </source>
</evidence>
<comment type="caution">
    <text evidence="2">The sequence shown here is derived from an EMBL/GenBank/DDBJ whole genome shotgun (WGS) entry which is preliminary data.</text>
</comment>
<dbReference type="SUPFAM" id="SSF56954">
    <property type="entry name" value="Outer membrane efflux proteins (OEP)"/>
    <property type="match status" value="1"/>
</dbReference>
<dbReference type="GO" id="GO:0015562">
    <property type="term" value="F:efflux transmembrane transporter activity"/>
    <property type="evidence" value="ECO:0007669"/>
    <property type="project" value="InterPro"/>
</dbReference>
<proteinExistence type="inferred from homology"/>
<evidence type="ECO:0000313" key="3">
    <source>
        <dbReference type="Proteomes" id="UP000291822"/>
    </source>
</evidence>
<organism evidence="2 3">
    <name type="scientific">Dyella soli</name>
    <dbReference type="NCBI Taxonomy" id="522319"/>
    <lineage>
        <taxon>Bacteria</taxon>
        <taxon>Pseudomonadati</taxon>
        <taxon>Pseudomonadota</taxon>
        <taxon>Gammaproteobacteria</taxon>
        <taxon>Lysobacterales</taxon>
        <taxon>Rhodanobacteraceae</taxon>
        <taxon>Dyella</taxon>
    </lineage>
</organism>
<dbReference type="InterPro" id="IPR010131">
    <property type="entry name" value="MdtP/NodT-like"/>
</dbReference>
<dbReference type="Gene3D" id="1.20.1600.10">
    <property type="entry name" value="Outer membrane efflux proteins (OEP)"/>
    <property type="match status" value="1"/>
</dbReference>
<dbReference type="AlphaFoldDB" id="A0A4R0Z2T7"/>
<evidence type="ECO:0000256" key="1">
    <source>
        <dbReference type="ARBA" id="ARBA00007613"/>
    </source>
</evidence>
<dbReference type="InterPro" id="IPR003423">
    <property type="entry name" value="OMP_efflux"/>
</dbReference>
<dbReference type="PANTHER" id="PTHR30203">
    <property type="entry name" value="OUTER MEMBRANE CATION EFFLUX PROTEIN"/>
    <property type="match status" value="1"/>
</dbReference>
<accession>A0A4R0Z2T7</accession>
<keyword evidence="3" id="KW-1185">Reference proteome</keyword>
<comment type="similarity">
    <text evidence="1">Belongs to the outer membrane factor (OMF) (TC 1.B.17) family.</text>
</comment>
<dbReference type="Pfam" id="PF02321">
    <property type="entry name" value="OEP"/>
    <property type="match status" value="2"/>
</dbReference>
<dbReference type="EMBL" id="SJTG01000001">
    <property type="protein sequence ID" value="TCI13788.1"/>
    <property type="molecule type" value="Genomic_DNA"/>
</dbReference>
<dbReference type="Proteomes" id="UP000291822">
    <property type="component" value="Unassembled WGS sequence"/>
</dbReference>
<protein>
    <submittedName>
        <fullName evidence="2">TolC family protein</fullName>
    </submittedName>
</protein>
<sequence length="406" mass="42855">MLCSVALAGTGDVARAPADLRAAVESLWRANPDVAAARAELDAARAQTRAAGQPIYNPELELAAENADVDRRTASLSLGLDLSGKRNARTALASARARVAEAGYVRARRDVAVRWLKAGVASSLAERETQLGAQRLELMRRFAELAERRFNVGDINRSERDLAELAWVEAQAQQAALRGRSAGALASVAALGGPRADVFRAWLAAGLPAWKAIDTPTPVDVPELVQAQARVDAADAAIGVARRARVPDPVVSVTGGRVRTAPGLSDNVVGLNLSLPLPIRNSYRAEVDAARAEASAAFAARDAEALAAVARAQESRARLEALREAFGAFQGSRAADFAQRAALLDSLWQSGELSTSEYLVQLKQSLDTALAGVALEGEAWQAFIDQLSTSGTLDAWLGTQGAKEQP</sequence>